<dbReference type="CDD" id="cd00565">
    <property type="entry name" value="Ubl_ThiS"/>
    <property type="match status" value="1"/>
</dbReference>
<dbReference type="PANTHER" id="PTHR34472">
    <property type="entry name" value="SULFUR CARRIER PROTEIN THIS"/>
    <property type="match status" value="1"/>
</dbReference>
<evidence type="ECO:0000313" key="2">
    <source>
        <dbReference type="EMBL" id="MVA77326.1"/>
    </source>
</evidence>
<accession>A0A6A9UWL9</accession>
<name>A0A6A9UWL9_9ACTN</name>
<dbReference type="InterPro" id="IPR003749">
    <property type="entry name" value="ThiS/MoaD-like"/>
</dbReference>
<gene>
    <name evidence="2" type="primary">thiS</name>
    <name evidence="2" type="ORF">GC722_15040</name>
</gene>
<dbReference type="EMBL" id="WPCU01000010">
    <property type="protein sequence ID" value="MVA77326.1"/>
    <property type="molecule type" value="Genomic_DNA"/>
</dbReference>
<feature type="region of interest" description="Disordered" evidence="1">
    <location>
        <begin position="1"/>
        <end position="99"/>
    </location>
</feature>
<dbReference type="AlphaFoldDB" id="A0A6A9UWL9"/>
<evidence type="ECO:0000256" key="1">
    <source>
        <dbReference type="SAM" id="MobiDB-lite"/>
    </source>
</evidence>
<dbReference type="InterPro" id="IPR016155">
    <property type="entry name" value="Mopterin_synth/thiamin_S_b"/>
</dbReference>
<dbReference type="InterPro" id="IPR010035">
    <property type="entry name" value="Thi_S"/>
</dbReference>
<proteinExistence type="predicted"/>
<dbReference type="Gene3D" id="3.10.20.30">
    <property type="match status" value="1"/>
</dbReference>
<reference evidence="2 3" key="1">
    <citation type="submission" date="2019-12" db="EMBL/GenBank/DDBJ databases">
        <title>Auraticoccus cholistani sp. nov., an actinomycete isolated from soil of Cholistan desert.</title>
        <authorList>
            <person name="Cheema M.T."/>
        </authorList>
    </citation>
    <scope>NUCLEOTIDE SEQUENCE [LARGE SCALE GENOMIC DNA]</scope>
    <source>
        <strain evidence="2 3">F435</strain>
    </source>
</reference>
<dbReference type="InterPro" id="IPR012675">
    <property type="entry name" value="Beta-grasp_dom_sf"/>
</dbReference>
<dbReference type="Proteomes" id="UP000435304">
    <property type="component" value="Unassembled WGS sequence"/>
</dbReference>
<dbReference type="Pfam" id="PF02597">
    <property type="entry name" value="ThiS"/>
    <property type="match status" value="1"/>
</dbReference>
<organism evidence="2 3">
    <name type="scientific">Auraticoccus cholistanensis</name>
    <dbReference type="NCBI Taxonomy" id="2656650"/>
    <lineage>
        <taxon>Bacteria</taxon>
        <taxon>Bacillati</taxon>
        <taxon>Actinomycetota</taxon>
        <taxon>Actinomycetes</taxon>
        <taxon>Propionibacteriales</taxon>
        <taxon>Propionibacteriaceae</taxon>
        <taxon>Auraticoccus</taxon>
    </lineage>
</organism>
<feature type="compositionally biased region" description="Low complexity" evidence="1">
    <location>
        <begin position="54"/>
        <end position="63"/>
    </location>
</feature>
<sequence>MPGGLAARHPRQRPGPGSQPAGGAGAGRGHAPQRRAADPAGRRAGGPVGRRGRAGPAGPAVHPRPLRRLSLARCLPGAAAEEDDGRRPGRPQTAGRRTWRRTVQIELNGQPRELPEGTSVAELIADLPHRGVAVAVDGVVVPRSRHDQERLTDGARVEVVTAVQGG</sequence>
<keyword evidence="3" id="KW-1185">Reference proteome</keyword>
<dbReference type="PANTHER" id="PTHR34472:SF1">
    <property type="entry name" value="SULFUR CARRIER PROTEIN THIS"/>
    <property type="match status" value="1"/>
</dbReference>
<comment type="caution">
    <text evidence="2">The sequence shown here is derived from an EMBL/GenBank/DDBJ whole genome shotgun (WGS) entry which is preliminary data.</text>
</comment>
<evidence type="ECO:0000313" key="3">
    <source>
        <dbReference type="Proteomes" id="UP000435304"/>
    </source>
</evidence>
<dbReference type="NCBIfam" id="TIGR01683">
    <property type="entry name" value="thiS"/>
    <property type="match status" value="1"/>
</dbReference>
<dbReference type="SUPFAM" id="SSF54285">
    <property type="entry name" value="MoaD/ThiS"/>
    <property type="match status" value="1"/>
</dbReference>
<protein>
    <submittedName>
        <fullName evidence="2">Sulfur carrier protein ThiS</fullName>
    </submittedName>
</protein>